<evidence type="ECO:0000256" key="5">
    <source>
        <dbReference type="ARBA" id="ARBA00023002"/>
    </source>
</evidence>
<comment type="caution">
    <text evidence="9">Lacks conserved residue(s) required for the propagation of feature annotation.</text>
</comment>
<feature type="binding site" evidence="9">
    <location>
        <position position="34"/>
    </location>
    <ligand>
        <name>NADPH</name>
        <dbReference type="ChEBI" id="CHEBI:57783"/>
    </ligand>
</feature>
<dbReference type="GO" id="GO:0051484">
    <property type="term" value="P:isopentenyl diphosphate biosynthetic process, methylerythritol 4-phosphate pathway involved in terpenoid biosynthetic process"/>
    <property type="evidence" value="ECO:0007669"/>
    <property type="project" value="TreeGrafter"/>
</dbReference>
<feature type="binding site" evidence="9">
    <location>
        <position position="10"/>
    </location>
    <ligand>
        <name>NADPH</name>
        <dbReference type="ChEBI" id="CHEBI:57783"/>
    </ligand>
</feature>
<evidence type="ECO:0000256" key="8">
    <source>
        <dbReference type="ARBA" id="ARBA00048543"/>
    </source>
</evidence>
<dbReference type="Proteomes" id="UP000824247">
    <property type="component" value="Unassembled WGS sequence"/>
</dbReference>
<comment type="caution">
    <text evidence="13">The sequence shown here is derived from an EMBL/GenBank/DDBJ whole genome shotgun (WGS) entry which is preliminary data.</text>
</comment>
<keyword evidence="7 9" id="KW-0414">Isoprene biosynthesis</keyword>
<dbReference type="SUPFAM" id="SSF51735">
    <property type="entry name" value="NAD(P)-binding Rossmann-fold domains"/>
    <property type="match status" value="1"/>
</dbReference>
<evidence type="ECO:0000313" key="14">
    <source>
        <dbReference type="Proteomes" id="UP000824247"/>
    </source>
</evidence>
<comment type="function">
    <text evidence="9">Catalyzes the NADPH-dependent rearrangement and reduction of 1-deoxy-D-xylulose-5-phosphate (DXP) to 2-C-methyl-D-erythritol 4-phosphate (MEP).</text>
</comment>
<dbReference type="InterPro" id="IPR013644">
    <property type="entry name" value="DXP_reductoisomerase_C"/>
</dbReference>
<comment type="cofactor">
    <cofactor evidence="9">
        <name>Mg(2+)</name>
        <dbReference type="ChEBI" id="CHEBI:18420"/>
    </cofactor>
    <cofactor evidence="9">
        <name>Mn(2+)</name>
        <dbReference type="ChEBI" id="CHEBI:29035"/>
    </cofactor>
</comment>
<feature type="binding site" evidence="9">
    <location>
        <position position="130"/>
    </location>
    <ligand>
        <name>1-deoxy-D-xylulose 5-phosphate</name>
        <dbReference type="ChEBI" id="CHEBI:57792"/>
    </ligand>
</feature>
<reference evidence="13" key="2">
    <citation type="submission" date="2021-04" db="EMBL/GenBank/DDBJ databases">
        <authorList>
            <person name="Gilroy R."/>
        </authorList>
    </citation>
    <scope>NUCLEOTIDE SEQUENCE</scope>
    <source>
        <strain evidence="13">A5-1222</strain>
    </source>
</reference>
<dbReference type="Gene3D" id="3.40.50.720">
    <property type="entry name" value="NAD(P)-binding Rossmann-like Domain"/>
    <property type="match status" value="1"/>
</dbReference>
<accession>A0A9E2NXP2</accession>
<dbReference type="Pfam" id="PF08436">
    <property type="entry name" value="DXP_redisom_C"/>
    <property type="match status" value="1"/>
</dbReference>
<evidence type="ECO:0000256" key="1">
    <source>
        <dbReference type="ARBA" id="ARBA00005094"/>
    </source>
</evidence>
<feature type="binding site" evidence="9">
    <location>
        <position position="13"/>
    </location>
    <ligand>
        <name>NADPH</name>
        <dbReference type="ChEBI" id="CHEBI:57783"/>
    </ligand>
</feature>
<gene>
    <name evidence="9" type="primary">dxr</name>
    <name evidence="13" type="ORF">H9897_01035</name>
</gene>
<evidence type="ECO:0000256" key="3">
    <source>
        <dbReference type="ARBA" id="ARBA00022723"/>
    </source>
</evidence>
<feature type="binding site" evidence="9">
    <location>
        <position position="131"/>
    </location>
    <ligand>
        <name>Mn(2+)</name>
        <dbReference type="ChEBI" id="CHEBI:29035"/>
    </ligand>
</feature>
<evidence type="ECO:0000256" key="4">
    <source>
        <dbReference type="ARBA" id="ARBA00022857"/>
    </source>
</evidence>
<feature type="binding site" evidence="9">
    <location>
        <position position="154"/>
    </location>
    <ligand>
        <name>1-deoxy-D-xylulose 5-phosphate</name>
        <dbReference type="ChEBI" id="CHEBI:57792"/>
    </ligand>
</feature>
<feature type="domain" description="1-deoxy-D-xylulose 5-phosphate reductoisomerase N-terminal" evidence="10">
    <location>
        <begin position="62"/>
        <end position="111"/>
    </location>
</feature>
<dbReference type="GO" id="GO:0030604">
    <property type="term" value="F:1-deoxy-D-xylulose-5-phosphate reductoisomerase activity"/>
    <property type="evidence" value="ECO:0007669"/>
    <property type="project" value="UniProtKB-UniRule"/>
</dbReference>
<feature type="binding site" evidence="9">
    <location>
        <position position="12"/>
    </location>
    <ligand>
        <name>NADPH</name>
        <dbReference type="ChEBI" id="CHEBI:57783"/>
    </ligand>
</feature>
<dbReference type="InterPro" id="IPR013512">
    <property type="entry name" value="DXP_reductoisomerase_N"/>
</dbReference>
<reference evidence="13" key="1">
    <citation type="journal article" date="2021" name="PeerJ">
        <title>Extensive microbial diversity within the chicken gut microbiome revealed by metagenomics and culture.</title>
        <authorList>
            <person name="Gilroy R."/>
            <person name="Ravi A."/>
            <person name="Getino M."/>
            <person name="Pursley I."/>
            <person name="Horton D.L."/>
            <person name="Alikhan N.F."/>
            <person name="Baker D."/>
            <person name="Gharbi K."/>
            <person name="Hall N."/>
            <person name="Watson M."/>
            <person name="Adriaenssens E.M."/>
            <person name="Foster-Nyarko E."/>
            <person name="Jarju S."/>
            <person name="Secka A."/>
            <person name="Antonio M."/>
            <person name="Oren A."/>
            <person name="Chaudhuri R.R."/>
            <person name="La Ragione R."/>
            <person name="Hildebrand F."/>
            <person name="Pallen M.J."/>
        </authorList>
    </citation>
    <scope>NUCLEOTIDE SEQUENCE</scope>
    <source>
        <strain evidence="13">A5-1222</strain>
    </source>
</reference>
<feature type="binding site" evidence="9">
    <location>
        <position position="105"/>
    </location>
    <ligand>
        <name>NADPH</name>
        <dbReference type="ChEBI" id="CHEBI:57783"/>
    </ligand>
</feature>
<dbReference type="PANTHER" id="PTHR30525:SF0">
    <property type="entry name" value="1-DEOXY-D-XYLULOSE 5-PHOSPHATE REDUCTOISOMERASE, CHLOROPLASTIC"/>
    <property type="match status" value="1"/>
</dbReference>
<dbReference type="InterPro" id="IPR026877">
    <property type="entry name" value="DXPR_C"/>
</dbReference>
<feature type="binding site" evidence="9">
    <location>
        <position position="129"/>
    </location>
    <ligand>
        <name>Mn(2+)</name>
        <dbReference type="ChEBI" id="CHEBI:29035"/>
    </ligand>
</feature>
<dbReference type="AlphaFoldDB" id="A0A9E2NXP2"/>
<evidence type="ECO:0000259" key="11">
    <source>
        <dbReference type="Pfam" id="PF08436"/>
    </source>
</evidence>
<keyword evidence="4 9" id="KW-0521">NADP</keyword>
<dbReference type="SUPFAM" id="SSF69055">
    <property type="entry name" value="1-deoxy-D-xylulose-5-phosphate reductoisomerase, C-terminal domain"/>
    <property type="match status" value="1"/>
</dbReference>
<dbReference type="EMBL" id="JAHLFM010000017">
    <property type="protein sequence ID" value="MBU3830734.1"/>
    <property type="molecule type" value="Genomic_DNA"/>
</dbReference>
<proteinExistence type="inferred from homology"/>
<feature type="binding site" evidence="9">
    <location>
        <position position="11"/>
    </location>
    <ligand>
        <name>NADPH</name>
        <dbReference type="ChEBI" id="CHEBI:57783"/>
    </ligand>
</feature>
<feature type="domain" description="1-deoxy-D-xylulose 5-phosphate reductoisomerase N-terminal" evidence="10">
    <location>
        <begin position="4"/>
        <end position="51"/>
    </location>
</feature>
<organism evidence="13 14">
    <name type="scientific">Candidatus Ureaplasma intestinipullorum</name>
    <dbReference type="NCBI Taxonomy" id="2838770"/>
    <lineage>
        <taxon>Bacteria</taxon>
        <taxon>Bacillati</taxon>
        <taxon>Mycoplasmatota</taxon>
        <taxon>Mycoplasmoidales</taxon>
        <taxon>Mycoplasmoidaceae</taxon>
        <taxon>Ureaplasma</taxon>
    </lineage>
</organism>
<dbReference type="GO" id="GO:0030145">
    <property type="term" value="F:manganese ion binding"/>
    <property type="evidence" value="ECO:0007669"/>
    <property type="project" value="TreeGrafter"/>
</dbReference>
<dbReference type="InterPro" id="IPR003821">
    <property type="entry name" value="DXP_reductoisomerase"/>
</dbReference>
<keyword evidence="9" id="KW-0460">Magnesium</keyword>
<keyword evidence="6 9" id="KW-0464">Manganese</keyword>
<feature type="binding site" evidence="9">
    <location>
        <position position="103"/>
    </location>
    <ligand>
        <name>NADPH</name>
        <dbReference type="ChEBI" id="CHEBI:57783"/>
    </ligand>
</feature>
<feature type="binding site" evidence="9">
    <location>
        <position position="131"/>
    </location>
    <ligand>
        <name>1-deoxy-D-xylulose 5-phosphate</name>
        <dbReference type="ChEBI" id="CHEBI:57792"/>
    </ligand>
</feature>
<keyword evidence="5 9" id="KW-0560">Oxidoreductase</keyword>
<comment type="catalytic activity">
    <reaction evidence="8">
        <text>2-C-methyl-D-erythritol 4-phosphate + NADP(+) = 1-deoxy-D-xylulose 5-phosphate + NADPH + H(+)</text>
        <dbReference type="Rhea" id="RHEA:13717"/>
        <dbReference type="ChEBI" id="CHEBI:15378"/>
        <dbReference type="ChEBI" id="CHEBI:57783"/>
        <dbReference type="ChEBI" id="CHEBI:57792"/>
        <dbReference type="ChEBI" id="CHEBI:58262"/>
        <dbReference type="ChEBI" id="CHEBI:58349"/>
        <dbReference type="EC" id="1.1.1.267"/>
    </reaction>
    <physiologicalReaction direction="right-to-left" evidence="8">
        <dbReference type="Rhea" id="RHEA:13719"/>
    </physiologicalReaction>
</comment>
<evidence type="ECO:0000256" key="2">
    <source>
        <dbReference type="ARBA" id="ARBA00006825"/>
    </source>
</evidence>
<keyword evidence="3 9" id="KW-0479">Metal-binding</keyword>
<dbReference type="InterPro" id="IPR036291">
    <property type="entry name" value="NAD(P)-bd_dom_sf"/>
</dbReference>
<comment type="similarity">
    <text evidence="2 9">Belongs to the DXR family.</text>
</comment>
<dbReference type="SUPFAM" id="SSF55347">
    <property type="entry name" value="Glyceraldehyde-3-phosphate dehydrogenase-like, C-terminal domain"/>
    <property type="match status" value="1"/>
</dbReference>
<feature type="binding site" evidence="9">
    <location>
        <position position="177"/>
    </location>
    <ligand>
        <name>1-deoxy-D-xylulose 5-phosphate</name>
        <dbReference type="ChEBI" id="CHEBI:57792"/>
    </ligand>
</feature>
<dbReference type="HAMAP" id="MF_00183">
    <property type="entry name" value="DXP_reductoisom"/>
    <property type="match status" value="1"/>
</dbReference>
<dbReference type="PIRSF" id="PIRSF006205">
    <property type="entry name" value="Dxp_reductismrs"/>
    <property type="match status" value="1"/>
</dbReference>
<comment type="pathway">
    <text evidence="1 9">Isoprenoid biosynthesis; isopentenyl diphosphate biosynthesis via DXP pathway; isopentenyl diphosphate from 1-deoxy-D-xylulose 5-phosphate: step 1/6.</text>
</comment>
<dbReference type="EC" id="1.1.1.267" evidence="9"/>
<evidence type="ECO:0000259" key="10">
    <source>
        <dbReference type="Pfam" id="PF02670"/>
    </source>
</evidence>
<feature type="binding site" evidence="9">
    <location>
        <position position="195"/>
    </location>
    <ligand>
        <name>1-deoxy-D-xylulose 5-phosphate</name>
        <dbReference type="ChEBI" id="CHEBI:57792"/>
    </ligand>
</feature>
<feature type="binding site" evidence="9">
    <location>
        <position position="196"/>
    </location>
    <ligand>
        <name>1-deoxy-D-xylulose 5-phosphate</name>
        <dbReference type="ChEBI" id="CHEBI:57792"/>
    </ligand>
</feature>
<feature type="domain" description="1-deoxy-D-xylulose 5-phosphate reductoisomerase C-terminal" evidence="11">
    <location>
        <begin position="125"/>
        <end position="207"/>
    </location>
</feature>
<feature type="binding site" evidence="9">
    <location>
        <position position="199"/>
    </location>
    <ligand>
        <name>1-deoxy-D-xylulose 5-phosphate</name>
        <dbReference type="ChEBI" id="CHEBI:57792"/>
    </ligand>
</feature>
<sequence length="366" mass="42340">MRRILIFGATGSIGQQALSCIDDMQLVGITFNNNLDLAKKIKNQYANIEVFSPSVQDLNTISSYEELIHITKPDIILNAIVGFEGLYITKLSIENNIDIALANKESLVIAGWYFNKILKNKNVKIYPVDSEHSSLYELMNCDCESIKRIYITASGGSFYKSEDINKLDVSFDEAINHPKWKMGYKISIDSSNLINKCFELIEAHYLYNNVDIKAVYHPQAIIHSLVEFKNNSVLANMSNPDMKISIDLALHNFKKRDPKIDPIDFSNLIINLENIDENKWKPIKWAYELISSHFYIIGLIISVLDDYLIECFRTNKIKYNEIISIMDIFIEKYKLNNLSTWDDILEWKQKILNECKQYIEENYGKN</sequence>
<dbReference type="Pfam" id="PF13288">
    <property type="entry name" value="DXPR_C"/>
    <property type="match status" value="1"/>
</dbReference>
<evidence type="ECO:0000313" key="13">
    <source>
        <dbReference type="EMBL" id="MBU3830734.1"/>
    </source>
</evidence>
<dbReference type="Pfam" id="PF02670">
    <property type="entry name" value="DXP_reductoisom"/>
    <property type="match status" value="2"/>
</dbReference>
<evidence type="ECO:0000256" key="9">
    <source>
        <dbReference type="HAMAP-Rule" id="MF_00183"/>
    </source>
</evidence>
<feature type="domain" description="DXP reductoisomerase C-terminal" evidence="12">
    <location>
        <begin position="237"/>
        <end position="350"/>
    </location>
</feature>
<dbReference type="InterPro" id="IPR036169">
    <property type="entry name" value="DXPR_C_sf"/>
</dbReference>
<name>A0A9E2NXP2_9BACT</name>
<protein>
    <recommendedName>
        <fullName evidence="9">1-deoxy-D-xylulose 5-phosphate reductoisomerase</fullName>
        <shortName evidence="9">DXP reductoisomerase</shortName>
        <ecNumber evidence="9">1.1.1.267</ecNumber>
    </recommendedName>
    <alternativeName>
        <fullName evidence="9">1-deoxyxylulose-5-phosphate reductoisomerase</fullName>
    </alternativeName>
    <alternativeName>
        <fullName evidence="9">2-C-methyl-D-erythritol 4-phosphate synthase</fullName>
    </alternativeName>
</protein>
<feature type="binding site" evidence="9">
    <location>
        <position position="104"/>
    </location>
    <ligand>
        <name>1-deoxy-D-xylulose 5-phosphate</name>
        <dbReference type="ChEBI" id="CHEBI:57792"/>
    </ligand>
</feature>
<feature type="binding site" evidence="9">
    <location>
        <position position="199"/>
    </location>
    <ligand>
        <name>Mn(2+)</name>
        <dbReference type="ChEBI" id="CHEBI:29035"/>
    </ligand>
</feature>
<evidence type="ECO:0000256" key="6">
    <source>
        <dbReference type="ARBA" id="ARBA00023211"/>
    </source>
</evidence>
<evidence type="ECO:0000256" key="7">
    <source>
        <dbReference type="ARBA" id="ARBA00023229"/>
    </source>
</evidence>
<evidence type="ECO:0000259" key="12">
    <source>
        <dbReference type="Pfam" id="PF13288"/>
    </source>
</evidence>
<feature type="binding site" evidence="9">
    <location>
        <position position="183"/>
    </location>
    <ligand>
        <name>NADPH</name>
        <dbReference type="ChEBI" id="CHEBI:57783"/>
    </ligand>
</feature>
<dbReference type="GO" id="GO:0070402">
    <property type="term" value="F:NADPH binding"/>
    <property type="evidence" value="ECO:0007669"/>
    <property type="project" value="InterPro"/>
</dbReference>
<dbReference type="PANTHER" id="PTHR30525">
    <property type="entry name" value="1-DEOXY-D-XYLULOSE 5-PHOSPHATE REDUCTOISOMERASE"/>
    <property type="match status" value="1"/>
</dbReference>
<feature type="binding site" evidence="9">
    <location>
        <position position="190"/>
    </location>
    <ligand>
        <name>1-deoxy-D-xylulose 5-phosphate</name>
        <dbReference type="ChEBI" id="CHEBI:57792"/>
    </ligand>
</feature>